<comment type="caution">
    <text evidence="1">The sequence shown here is derived from an EMBL/GenBank/DDBJ whole genome shotgun (WGS) entry which is preliminary data.</text>
</comment>
<accession>A0A3N4MCP7</accession>
<dbReference type="Proteomes" id="UP000279089">
    <property type="component" value="Unassembled WGS sequence"/>
</dbReference>
<reference evidence="2" key="1">
    <citation type="submission" date="2018-11" db="EMBL/GenBank/DDBJ databases">
        <title>Chitinophaga lutea sp.nov., isolate from arsenic contaminated soil.</title>
        <authorList>
            <person name="Zong Y."/>
        </authorList>
    </citation>
    <scope>NUCLEOTIDE SEQUENCE [LARGE SCALE GENOMIC DNA]</scope>
    <source>
        <strain evidence="2">YLT18</strain>
    </source>
</reference>
<organism evidence="1 2">
    <name type="scientific">Chitinophaga barathri</name>
    <dbReference type="NCBI Taxonomy" id="1647451"/>
    <lineage>
        <taxon>Bacteria</taxon>
        <taxon>Pseudomonadati</taxon>
        <taxon>Bacteroidota</taxon>
        <taxon>Chitinophagia</taxon>
        <taxon>Chitinophagales</taxon>
        <taxon>Chitinophagaceae</taxon>
        <taxon>Chitinophaga</taxon>
    </lineage>
</organism>
<gene>
    <name evidence="1" type="ORF">EG028_11640</name>
</gene>
<sequence length="75" mass="8855">MGILLDFFQKRKEDDSGLRYQMKGIDTILTLFFNTRENRIVLKCVMEDINTFPAVDNLILIWGDFSRQKESIQQP</sequence>
<evidence type="ECO:0000313" key="2">
    <source>
        <dbReference type="Proteomes" id="UP000279089"/>
    </source>
</evidence>
<dbReference type="EMBL" id="RMBX01000005">
    <property type="protein sequence ID" value="RPD41318.1"/>
    <property type="molecule type" value="Genomic_DNA"/>
</dbReference>
<name>A0A3N4MCP7_9BACT</name>
<keyword evidence="2" id="KW-1185">Reference proteome</keyword>
<dbReference type="AlphaFoldDB" id="A0A3N4MCP7"/>
<evidence type="ECO:0000313" key="1">
    <source>
        <dbReference type="EMBL" id="RPD41318.1"/>
    </source>
</evidence>
<proteinExistence type="predicted"/>
<protein>
    <submittedName>
        <fullName evidence="1">Uncharacterized protein</fullName>
    </submittedName>
</protein>